<evidence type="ECO:0000256" key="1">
    <source>
        <dbReference type="SAM" id="SignalP"/>
    </source>
</evidence>
<name>A0ABV9MP99_9MICC</name>
<evidence type="ECO:0000313" key="3">
    <source>
        <dbReference type="Proteomes" id="UP001595884"/>
    </source>
</evidence>
<evidence type="ECO:0000313" key="2">
    <source>
        <dbReference type="EMBL" id="MFC4716844.1"/>
    </source>
</evidence>
<dbReference type="Proteomes" id="UP001595884">
    <property type="component" value="Unassembled WGS sequence"/>
</dbReference>
<dbReference type="RefSeq" id="WP_346059572.1">
    <property type="nucleotide sequence ID" value="NZ_BAAAVQ010000049.1"/>
</dbReference>
<evidence type="ECO:0008006" key="4">
    <source>
        <dbReference type="Google" id="ProtNLM"/>
    </source>
</evidence>
<feature type="signal peptide" evidence="1">
    <location>
        <begin position="1"/>
        <end position="26"/>
    </location>
</feature>
<organism evidence="2 3">
    <name type="scientific">Glutamicibacter bergerei</name>
    <dbReference type="NCBI Taxonomy" id="256702"/>
    <lineage>
        <taxon>Bacteria</taxon>
        <taxon>Bacillati</taxon>
        <taxon>Actinomycetota</taxon>
        <taxon>Actinomycetes</taxon>
        <taxon>Micrococcales</taxon>
        <taxon>Micrococcaceae</taxon>
        <taxon>Glutamicibacter</taxon>
    </lineage>
</organism>
<gene>
    <name evidence="2" type="ORF">ACFO7V_11950</name>
</gene>
<proteinExistence type="predicted"/>
<comment type="caution">
    <text evidence="2">The sequence shown here is derived from an EMBL/GenBank/DDBJ whole genome shotgun (WGS) entry which is preliminary data.</text>
</comment>
<keyword evidence="1" id="KW-0732">Signal</keyword>
<dbReference type="EMBL" id="JBHSHE010000055">
    <property type="protein sequence ID" value="MFC4716844.1"/>
    <property type="molecule type" value="Genomic_DNA"/>
</dbReference>
<accession>A0ABV9MP99</accession>
<keyword evidence="3" id="KW-1185">Reference proteome</keyword>
<sequence length="196" mass="20336">MPKQLKAAILAAVLLVLFLSAQGTVASWRAEGTVDPTPITTGRMDLLIGDGTVVSKAYDFKEMNSNNLVPGSFAQAPLTLSVAGDVALDYDLSGVSSLPDAPTTADKALSSAAVLSIYAGMSTTNCASQQSLSGEMLYQGPATQTAKFNALRSLDIAESELRSEALCIRLAVPGDAPQTASGGRIKLVLNFVGQQK</sequence>
<protein>
    <recommendedName>
        <fullName evidence="4">Alternate-type signal peptide domain-containing protein</fullName>
    </recommendedName>
</protein>
<feature type="chain" id="PRO_5047146300" description="Alternate-type signal peptide domain-containing protein" evidence="1">
    <location>
        <begin position="27"/>
        <end position="196"/>
    </location>
</feature>
<reference evidence="3" key="1">
    <citation type="journal article" date="2019" name="Int. J. Syst. Evol. Microbiol.">
        <title>The Global Catalogue of Microorganisms (GCM) 10K type strain sequencing project: providing services to taxonomists for standard genome sequencing and annotation.</title>
        <authorList>
            <consortium name="The Broad Institute Genomics Platform"/>
            <consortium name="The Broad Institute Genome Sequencing Center for Infectious Disease"/>
            <person name="Wu L."/>
            <person name="Ma J."/>
        </authorList>
    </citation>
    <scope>NUCLEOTIDE SEQUENCE [LARGE SCALE GENOMIC DNA]</scope>
    <source>
        <strain evidence="3">CGMCC 1.12849</strain>
    </source>
</reference>